<keyword evidence="3" id="KW-1185">Reference proteome</keyword>
<evidence type="ECO:0008006" key="4">
    <source>
        <dbReference type="Google" id="ProtNLM"/>
    </source>
</evidence>
<protein>
    <recommendedName>
        <fullName evidence="4">F-box domain-containing protein</fullName>
    </recommendedName>
</protein>
<evidence type="ECO:0000256" key="1">
    <source>
        <dbReference type="SAM" id="MobiDB-lite"/>
    </source>
</evidence>
<sequence>MLVPINRLPVELFTHIVHLTSKKTRGKYPSYIICTWVCRHWRFILIQTPNLWTTLQLGTRGYGRSPPITLFDREFLKRSESAGLDIDLSYDSDEFLSMIEEFFIKESNRIHTLNYHGNLQRSLPLLLPNIRFPSIRKFVHRGSPLNNDLHYVLPCIAASDHLETLGLEFWHTIPTSILNQLTPIFTRLQKLSLTILPNGIAQIVLDALRNNTKLRTLRLIAFSIPAFNQIIWPELEFLSISDETLLQNVQAPKLSTLHLQCNHLPSTLKDNPILEEFDYSSVRYLHILNFGHESIIGLKETVHPKSVLSMTSEDFLDRVNRINGGGLFVDDVLSGAWKRGCFRLDFTTKEGFIQTLEGALSMIFSRLTGLSEICLMSDTLFENEGTHFENILIRIPSLEKLIVSGNALLDFIRRLCNAPLCPRMKYLSYHNNIVLEENENPYFAEDLGKLLVECLQSRYKLYRNVLEYIVLGNCPPLPGNWLDECKKLGTTVITERDLNRSTSIKCNDSDSKNSERYPDESEPGSEDEEEL</sequence>
<dbReference type="AlphaFoldDB" id="A0AAV5AJT3"/>
<evidence type="ECO:0000313" key="2">
    <source>
        <dbReference type="EMBL" id="GJJ12726.1"/>
    </source>
</evidence>
<reference evidence="2" key="1">
    <citation type="submission" date="2021-10" db="EMBL/GenBank/DDBJ databases">
        <title>De novo Genome Assembly of Clathrus columnatus (Basidiomycota, Fungi) Using Illumina and Nanopore Sequence Data.</title>
        <authorList>
            <person name="Ogiso-Tanaka E."/>
            <person name="Itagaki H."/>
            <person name="Hosoya T."/>
            <person name="Hosaka K."/>
        </authorList>
    </citation>
    <scope>NUCLEOTIDE SEQUENCE</scope>
    <source>
        <strain evidence="2">MO-923</strain>
    </source>
</reference>
<dbReference type="Proteomes" id="UP001050691">
    <property type="component" value="Unassembled WGS sequence"/>
</dbReference>
<comment type="caution">
    <text evidence="2">The sequence shown here is derived from an EMBL/GenBank/DDBJ whole genome shotgun (WGS) entry which is preliminary data.</text>
</comment>
<feature type="compositionally biased region" description="Acidic residues" evidence="1">
    <location>
        <begin position="520"/>
        <end position="531"/>
    </location>
</feature>
<dbReference type="InterPro" id="IPR032675">
    <property type="entry name" value="LRR_dom_sf"/>
</dbReference>
<name>A0AAV5AJT3_9AGAM</name>
<dbReference type="SUPFAM" id="SSF52047">
    <property type="entry name" value="RNI-like"/>
    <property type="match status" value="1"/>
</dbReference>
<gene>
    <name evidence="2" type="ORF">Clacol_006970</name>
</gene>
<dbReference type="EMBL" id="BPWL01000007">
    <property type="protein sequence ID" value="GJJ12726.1"/>
    <property type="molecule type" value="Genomic_DNA"/>
</dbReference>
<feature type="region of interest" description="Disordered" evidence="1">
    <location>
        <begin position="503"/>
        <end position="531"/>
    </location>
</feature>
<dbReference type="Gene3D" id="3.80.10.10">
    <property type="entry name" value="Ribonuclease Inhibitor"/>
    <property type="match status" value="1"/>
</dbReference>
<dbReference type="Gene3D" id="1.20.1280.50">
    <property type="match status" value="1"/>
</dbReference>
<evidence type="ECO:0000313" key="3">
    <source>
        <dbReference type="Proteomes" id="UP001050691"/>
    </source>
</evidence>
<feature type="compositionally biased region" description="Basic and acidic residues" evidence="1">
    <location>
        <begin position="507"/>
        <end position="519"/>
    </location>
</feature>
<organism evidence="2 3">
    <name type="scientific">Clathrus columnatus</name>
    <dbReference type="NCBI Taxonomy" id="1419009"/>
    <lineage>
        <taxon>Eukaryota</taxon>
        <taxon>Fungi</taxon>
        <taxon>Dikarya</taxon>
        <taxon>Basidiomycota</taxon>
        <taxon>Agaricomycotina</taxon>
        <taxon>Agaricomycetes</taxon>
        <taxon>Phallomycetidae</taxon>
        <taxon>Phallales</taxon>
        <taxon>Clathraceae</taxon>
        <taxon>Clathrus</taxon>
    </lineage>
</organism>
<dbReference type="InterPro" id="IPR036047">
    <property type="entry name" value="F-box-like_dom_sf"/>
</dbReference>
<accession>A0AAV5AJT3</accession>
<proteinExistence type="predicted"/>
<dbReference type="SUPFAM" id="SSF81383">
    <property type="entry name" value="F-box domain"/>
    <property type="match status" value="1"/>
</dbReference>